<dbReference type="Gene3D" id="1.10.630.10">
    <property type="entry name" value="Cytochrome P450"/>
    <property type="match status" value="1"/>
</dbReference>
<keyword evidence="3" id="KW-0735">Signal-anchor</keyword>
<dbReference type="GO" id="GO:0016757">
    <property type="term" value="F:glycosyltransferase activity"/>
    <property type="evidence" value="ECO:0007669"/>
    <property type="project" value="UniProtKB-KW"/>
</dbReference>
<keyword evidence="3" id="KW-0333">Golgi apparatus</keyword>
<dbReference type="InterPro" id="IPR002401">
    <property type="entry name" value="Cyt_P450_E_grp-I"/>
</dbReference>
<dbReference type="EMBL" id="LR881466">
    <property type="protein sequence ID" value="CAD5317253.1"/>
    <property type="molecule type" value="Genomic_DNA"/>
</dbReference>
<feature type="domain" description="Nucleotide-diphospho-sugar transferase" evidence="6">
    <location>
        <begin position="1326"/>
        <end position="1547"/>
    </location>
</feature>
<keyword evidence="3" id="KW-0328">Glycosyltransferase</keyword>
<dbReference type="GO" id="GO:0000139">
    <property type="term" value="C:Golgi membrane"/>
    <property type="evidence" value="ECO:0007669"/>
    <property type="project" value="UniProtKB-SubCell"/>
</dbReference>
<feature type="chain" id="PRO_5028870729" description="Glycosyltransferase" evidence="5">
    <location>
        <begin position="29"/>
        <end position="1569"/>
    </location>
</feature>
<name>A0A7G2E7F0_ARATH</name>
<dbReference type="PANTHER" id="PTHR35464">
    <property type="entry name" value="OS06G0115200 PROTEIN"/>
    <property type="match status" value="1"/>
</dbReference>
<evidence type="ECO:0000256" key="2">
    <source>
        <dbReference type="PIRSR" id="PIRSR602401-1"/>
    </source>
</evidence>
<keyword evidence="3" id="KW-0812">Transmembrane</keyword>
<protein>
    <recommendedName>
        <fullName evidence="3">Glycosyltransferase</fullName>
        <ecNumber evidence="3">2.4.2.-</ecNumber>
    </recommendedName>
</protein>
<keyword evidence="2" id="KW-0349">Heme</keyword>
<dbReference type="InterPro" id="IPR036322">
    <property type="entry name" value="WD40_repeat_dom_sf"/>
</dbReference>
<keyword evidence="3" id="KW-0808">Transferase</keyword>
<dbReference type="InterPro" id="IPR036396">
    <property type="entry name" value="Cyt_P450_sf"/>
</dbReference>
<evidence type="ECO:0000313" key="8">
    <source>
        <dbReference type="Proteomes" id="UP000516314"/>
    </source>
</evidence>
<dbReference type="GO" id="GO:0071555">
    <property type="term" value="P:cell wall organization"/>
    <property type="evidence" value="ECO:0007669"/>
    <property type="project" value="UniProtKB-KW"/>
</dbReference>
<feature type="compositionally biased region" description="Low complexity" evidence="4">
    <location>
        <begin position="510"/>
        <end position="529"/>
    </location>
</feature>
<dbReference type="InterPro" id="IPR001128">
    <property type="entry name" value="Cyt_P450"/>
</dbReference>
<feature type="region of interest" description="Disordered" evidence="4">
    <location>
        <begin position="34"/>
        <end position="58"/>
    </location>
</feature>
<feature type="transmembrane region" description="Helical" evidence="3">
    <location>
        <begin position="635"/>
        <end position="654"/>
    </location>
</feature>
<comment type="cofactor">
    <cofactor evidence="2">
        <name>heme</name>
        <dbReference type="ChEBI" id="CHEBI:30413"/>
    </cofactor>
</comment>
<gene>
    <name evidence="7" type="ORF">AT9943_LOCUS5537</name>
</gene>
<keyword evidence="2" id="KW-0408">Iron</keyword>
<dbReference type="PRINTS" id="PR00385">
    <property type="entry name" value="P450"/>
</dbReference>
<dbReference type="GO" id="GO:0005506">
    <property type="term" value="F:iron ion binding"/>
    <property type="evidence" value="ECO:0007669"/>
    <property type="project" value="InterPro"/>
</dbReference>
<keyword evidence="5" id="KW-0732">Signal</keyword>
<dbReference type="InterPro" id="IPR045288">
    <property type="entry name" value="At1g75140-like"/>
</dbReference>
<evidence type="ECO:0000259" key="6">
    <source>
        <dbReference type="Pfam" id="PF03407"/>
    </source>
</evidence>
<dbReference type="PANTHER" id="PTHR35464:SF1">
    <property type="entry name" value="OS06G0115200 PROTEIN"/>
    <property type="match status" value="1"/>
</dbReference>
<dbReference type="Pfam" id="PF03407">
    <property type="entry name" value="Nucleotid_trans"/>
    <property type="match status" value="1"/>
</dbReference>
<dbReference type="GO" id="GO:0020037">
    <property type="term" value="F:heme binding"/>
    <property type="evidence" value="ECO:0007669"/>
    <property type="project" value="InterPro"/>
</dbReference>
<feature type="transmembrane region" description="Helical" evidence="3">
    <location>
        <begin position="473"/>
        <end position="493"/>
    </location>
</feature>
<dbReference type="InterPro" id="IPR029044">
    <property type="entry name" value="Nucleotide-diphossugar_trans"/>
</dbReference>
<evidence type="ECO:0000256" key="4">
    <source>
        <dbReference type="SAM" id="MobiDB-lite"/>
    </source>
</evidence>
<comment type="caution">
    <text evidence="3">Lacks conserved residue(s) required for the propagation of feature annotation.</text>
</comment>
<evidence type="ECO:0000256" key="3">
    <source>
        <dbReference type="RuleBase" id="RU363055"/>
    </source>
</evidence>
<dbReference type="SUPFAM" id="SSF50978">
    <property type="entry name" value="WD40 repeat-like"/>
    <property type="match status" value="1"/>
</dbReference>
<dbReference type="PRINTS" id="PR00463">
    <property type="entry name" value="EP450I"/>
</dbReference>
<feature type="binding site" description="axial binding residue" evidence="2">
    <location>
        <position position="1085"/>
    </location>
    <ligand>
        <name>heme</name>
        <dbReference type="ChEBI" id="CHEBI:30413"/>
    </ligand>
    <ligandPart>
        <name>Fe</name>
        <dbReference type="ChEBI" id="CHEBI:18248"/>
    </ligandPart>
</feature>
<dbReference type="InterPro" id="IPR017972">
    <property type="entry name" value="Cyt_P450_CS"/>
</dbReference>
<comment type="subcellular location">
    <subcellularLocation>
        <location evidence="3">Golgi apparatus membrane</location>
        <topology evidence="3">Single-pass type II membrane protein</topology>
    </subcellularLocation>
</comment>
<proteinExistence type="inferred from homology"/>
<keyword evidence="3" id="KW-0472">Membrane</keyword>
<dbReference type="SUPFAM" id="SSF48264">
    <property type="entry name" value="Cytochrome P450"/>
    <property type="match status" value="1"/>
</dbReference>
<dbReference type="GO" id="GO:0016705">
    <property type="term" value="F:oxidoreductase activity, acting on paired donors, with incorporation or reduction of molecular oxygen"/>
    <property type="evidence" value="ECO:0007669"/>
    <property type="project" value="InterPro"/>
</dbReference>
<comment type="similarity">
    <text evidence="1 3">Belongs to the glycosyltransferase 77 family.</text>
</comment>
<dbReference type="SUPFAM" id="SSF53448">
    <property type="entry name" value="Nucleotide-diphospho-sugar transferases"/>
    <property type="match status" value="1"/>
</dbReference>
<feature type="compositionally biased region" description="Polar residues" evidence="4">
    <location>
        <begin position="43"/>
        <end position="53"/>
    </location>
</feature>
<dbReference type="EC" id="2.4.2.-" evidence="3"/>
<dbReference type="InterPro" id="IPR005069">
    <property type="entry name" value="Nucl-diP-sugar_transferase"/>
</dbReference>
<dbReference type="GO" id="GO:0004497">
    <property type="term" value="F:monooxygenase activity"/>
    <property type="evidence" value="ECO:0007669"/>
    <property type="project" value="InterPro"/>
</dbReference>
<sequence length="1569" mass="178229">MADSQNGKSVFFFFFVSLILLFLSPSYSDVTASESDPIPYENSDASPGVVTSSESDRQGVSLHRLEELVRNLTELVARLDAKLSETPFKVKKEITRDEIEEKAKAFSVTKYSPFWSERFEFTSAVKLDSEATCINVLPFRDHEGLSKYFAVGDSSGRVFVFLRNGDVLVEFFTTCDSPITAMVSYMSVYKNESFVVTGHQSGVILLHRLREGSIGEDLNSAVMENVGKFDGTEDGLQVTLLEVHHVGRVRYILASDLSGKLTVFTENRTVYGSVSPTSRPLVFLKQRLLFLTETGAGSLDLRSMKIRESECEGLNHSLARSYVFDASERAKAYGFTSEGEIIHVLLLGDIMNFKCRVRSKKKVQMEEPVALQAIKGYLLIVNQEKVFVYNVSTQHYVRTTGPRLLFPAALEDIRSTFLSHRESTKTTDHQKLEKVTPLIASDREKLLVMGLGDGYVATYKSKLPISKAEFNTMLWSSPVFFFILFLFGAWHFFSKKKESLTAWGPDDPFSSTTMSSSSTTTAQNSSAFSESTRRNDDHMDLRRRYVSPSRYPPGAATGAYRSVGSNDPSSRAPVETTNYRTTAQEMKYRGGSGLDSGGFGKRRESLFGNNKALDDENQINETEPERDLRLTRQDMAVFFILVLVFFFLVFRFIYSNIWVPWRIQSHFKKQSVTGPSYRIFSGNSGEVSRLTAEAKSKPIPSGRNPHEFVHRVAPHYHEWSRVYGKTFLYWFGSKPVVATSDPRLIREALTTGGSFDRIGHNPLSKLLYAQGLPGLRGDQWAFHRRIAKQAFTMEKLKRWVPQLVTSTMMLMEKWEDMRNGGEEIELEVHKEMHNLSAEMLSRTAFGNSVEEGKGIFELQERMMRLFYLVRWSVYIPGFRFFPSKTNREIWRIEKQIRVSILKLIENNKTAVEKSGTLLQAFMSPYTNQNGQEEKLGIEEVTDECKTFYFAAKETTANLMTFVLVLLAMNQEWQNIAREEVICVLGQTGLPTLDILQDLKTLSMIINETLRLYPPAMTLNRDTLKRAKLGDLDIPAGTQLYLSVVAMHHDKETWGDDAEEFNPRRFEDPKKQSALLVPFGLGPRTCVGQNLAVNEAKTVLATILKYYSFRKDKHQRKYALKVFDEIPHRDNNSIRDATRTDSILENHRRRCCWVQKCLNCLGKEYCTSPHHVSEKVQPFRECGIAIAVLVGIFIGCVCTILIPNDFVNFRSSKVASASCESPERVKMFKAEFAIISEKNGELRKQVSDLTEKVRLAEQKEVIKAGPFGTVTGLQTNPTVAPDESANPRLAKLLEKVAVNKEIIVVLANNNVKPMLEVQIASVKRVGIQNYLVVPLDDSLESFCKSNEVAYYKRDPDNAIDVVGKSRRSSDVSGLKFRVLREFLQLGYGVLLSDVDIVFLQNPFGHLYRDSDVESMSDGHDNNTAYGFNDVFDDPTMTRSRTVYTNRIWVFNSGFFYLRPTLPSIELLDRVTDTLSKSGGWDQAVFNQHLFYPSHPGYTGLYASKRVMDVYEFMNSRVLFKTVRKDEEMKKLKPVIIHMNYHSDKLERMQAAVEFYVNGKQDALDRFRDGS</sequence>
<accession>A0A7G2E7F0</accession>
<feature type="region of interest" description="Disordered" evidence="4">
    <location>
        <begin position="510"/>
        <end position="578"/>
    </location>
</feature>
<dbReference type="PROSITE" id="PS00086">
    <property type="entry name" value="CYTOCHROME_P450"/>
    <property type="match status" value="1"/>
</dbReference>
<evidence type="ECO:0000313" key="7">
    <source>
        <dbReference type="EMBL" id="CAD5317253.1"/>
    </source>
</evidence>
<organism evidence="7 8">
    <name type="scientific">Arabidopsis thaliana</name>
    <name type="common">Mouse-ear cress</name>
    <dbReference type="NCBI Taxonomy" id="3702"/>
    <lineage>
        <taxon>Eukaryota</taxon>
        <taxon>Viridiplantae</taxon>
        <taxon>Streptophyta</taxon>
        <taxon>Embryophyta</taxon>
        <taxon>Tracheophyta</taxon>
        <taxon>Spermatophyta</taxon>
        <taxon>Magnoliopsida</taxon>
        <taxon>eudicotyledons</taxon>
        <taxon>Gunneridae</taxon>
        <taxon>Pentapetalae</taxon>
        <taxon>rosids</taxon>
        <taxon>malvids</taxon>
        <taxon>Brassicales</taxon>
        <taxon>Brassicaceae</taxon>
        <taxon>Camelineae</taxon>
        <taxon>Arabidopsis</taxon>
    </lineage>
</organism>
<dbReference type="Proteomes" id="UP000516314">
    <property type="component" value="Chromosome 1"/>
</dbReference>
<dbReference type="Pfam" id="PF00067">
    <property type="entry name" value="p450"/>
    <property type="match status" value="1"/>
</dbReference>
<feature type="compositionally biased region" description="Basic and acidic residues" evidence="4">
    <location>
        <begin position="531"/>
        <end position="543"/>
    </location>
</feature>
<feature type="signal peptide" evidence="5">
    <location>
        <begin position="1"/>
        <end position="28"/>
    </location>
</feature>
<keyword evidence="3" id="KW-0961">Cell wall biogenesis/degradation</keyword>
<keyword evidence="2" id="KW-0479">Metal-binding</keyword>
<evidence type="ECO:0000256" key="1">
    <source>
        <dbReference type="ARBA" id="ARBA00007033"/>
    </source>
</evidence>
<feature type="compositionally biased region" description="Polar residues" evidence="4">
    <location>
        <begin position="563"/>
        <end position="578"/>
    </location>
</feature>
<keyword evidence="3" id="KW-1133">Transmembrane helix</keyword>
<reference evidence="7 8" key="1">
    <citation type="submission" date="2020-09" db="EMBL/GenBank/DDBJ databases">
        <authorList>
            <person name="Ashkenazy H."/>
        </authorList>
    </citation>
    <scope>NUCLEOTIDE SEQUENCE [LARGE SCALE GENOMIC DNA]</scope>
    <source>
        <strain evidence="8">cv. Cdm-0</strain>
    </source>
</reference>
<evidence type="ECO:0000256" key="5">
    <source>
        <dbReference type="SAM" id="SignalP"/>
    </source>
</evidence>